<dbReference type="Proteomes" id="UP000313359">
    <property type="component" value="Unassembled WGS sequence"/>
</dbReference>
<feature type="region of interest" description="Disordered" evidence="1">
    <location>
        <begin position="41"/>
        <end position="69"/>
    </location>
</feature>
<proteinExistence type="predicted"/>
<keyword evidence="3" id="KW-1185">Reference proteome</keyword>
<sequence>MARRSHCGTAGASQLPRRAEHVDVVGLEPRMQMMYVSNIQTGTDSSRTDPVMNSSVTMPLPSTVPKGNDLWRSGGKSVGEFPCHSGRSLYKTYKHPAAAYSACRSLDRVRTSDVQPRTTRHEALKSSITSSIIH</sequence>
<gene>
    <name evidence="2" type="ORF">L227DRAFT_55678</name>
</gene>
<name>A0A5C2SEE3_9APHY</name>
<organism evidence="2 3">
    <name type="scientific">Lentinus tigrinus ALCF2SS1-6</name>
    <dbReference type="NCBI Taxonomy" id="1328759"/>
    <lineage>
        <taxon>Eukaryota</taxon>
        <taxon>Fungi</taxon>
        <taxon>Dikarya</taxon>
        <taxon>Basidiomycota</taxon>
        <taxon>Agaricomycotina</taxon>
        <taxon>Agaricomycetes</taxon>
        <taxon>Polyporales</taxon>
        <taxon>Polyporaceae</taxon>
        <taxon>Lentinus</taxon>
    </lineage>
</organism>
<protein>
    <submittedName>
        <fullName evidence="2">Uncharacterized protein</fullName>
    </submittedName>
</protein>
<reference evidence="2" key="1">
    <citation type="journal article" date="2018" name="Genome Biol. Evol.">
        <title>Genomics and development of Lentinus tigrinus, a white-rot wood-decaying mushroom with dimorphic fruiting bodies.</title>
        <authorList>
            <person name="Wu B."/>
            <person name="Xu Z."/>
            <person name="Knudson A."/>
            <person name="Carlson A."/>
            <person name="Chen N."/>
            <person name="Kovaka S."/>
            <person name="LaButti K."/>
            <person name="Lipzen A."/>
            <person name="Pennachio C."/>
            <person name="Riley R."/>
            <person name="Schakwitz W."/>
            <person name="Umezawa K."/>
            <person name="Ohm R.A."/>
            <person name="Grigoriev I.V."/>
            <person name="Nagy L.G."/>
            <person name="Gibbons J."/>
            <person name="Hibbett D."/>
        </authorList>
    </citation>
    <scope>NUCLEOTIDE SEQUENCE [LARGE SCALE GENOMIC DNA]</scope>
    <source>
        <strain evidence="2">ALCF2SS1-6</strain>
    </source>
</reference>
<dbReference type="EMBL" id="ML122261">
    <property type="protein sequence ID" value="RPD61617.1"/>
    <property type="molecule type" value="Genomic_DNA"/>
</dbReference>
<evidence type="ECO:0000313" key="2">
    <source>
        <dbReference type="EMBL" id="RPD61617.1"/>
    </source>
</evidence>
<dbReference type="AlphaFoldDB" id="A0A5C2SEE3"/>
<evidence type="ECO:0000313" key="3">
    <source>
        <dbReference type="Proteomes" id="UP000313359"/>
    </source>
</evidence>
<feature type="region of interest" description="Disordered" evidence="1">
    <location>
        <begin position="113"/>
        <end position="134"/>
    </location>
</feature>
<accession>A0A5C2SEE3</accession>
<evidence type="ECO:0000256" key="1">
    <source>
        <dbReference type="SAM" id="MobiDB-lite"/>
    </source>
</evidence>